<gene>
    <name evidence="4" type="ORF">CU097_007844</name>
</gene>
<keyword evidence="5" id="KW-1185">Reference proteome</keyword>
<sequence length="322" mass="37073">MSWRSVDHLQHNPIIIIDPILDGTKDVGTKPLSSPVLVMPPATYDSPLLSTPSFSSSVSTLSSCQSAQTDFFDATLVQSQARQIEELRKDLTVLNEKYIWQIEKLQSAEQQTAEIEHELEDLSQHLFEQANAMHSKCTEFLDREWQRLFMEFIEATPRTPIDLLHRLPFLKSCTVMDTQPCLRSCSRLPKYIIKRLLDSAIHQPCLIETATSFQKQHQQLTGRSSFASIFRPGSSSQCYGCGSKIDKEGELYRFKLKEMDTEWQYIDLACRNRLVAVCNFYAFIRHIYLGLRATKSIDSLFEECFQLRLSMFYARSGVNIYN</sequence>
<protein>
    <recommendedName>
        <fullName evidence="3">GDP/GTP exchange factor Sec2 N-terminal domain-containing protein</fullName>
    </recommendedName>
</protein>
<dbReference type="EMBL" id="PJQL01001506">
    <property type="protein sequence ID" value="RCH88231.1"/>
    <property type="molecule type" value="Genomic_DNA"/>
</dbReference>
<dbReference type="Pfam" id="PF25555">
    <property type="entry name" value="RAB3A-like_C"/>
    <property type="match status" value="1"/>
</dbReference>
<dbReference type="InterPro" id="IPR040351">
    <property type="entry name" value="RAB3IL/RAB3IP/Sec2"/>
</dbReference>
<feature type="coiled-coil region" evidence="2">
    <location>
        <begin position="77"/>
        <end position="125"/>
    </location>
</feature>
<keyword evidence="1 2" id="KW-0175">Coiled coil</keyword>
<evidence type="ECO:0000259" key="3">
    <source>
        <dbReference type="Pfam" id="PF06428"/>
    </source>
</evidence>
<comment type="caution">
    <text evidence="4">The sequence shown here is derived from an EMBL/GenBank/DDBJ whole genome shotgun (WGS) entry which is preliminary data.</text>
</comment>
<dbReference type="OrthoDB" id="5560525at2759"/>
<dbReference type="GO" id="GO:0005085">
    <property type="term" value="F:guanyl-nucleotide exchange factor activity"/>
    <property type="evidence" value="ECO:0007669"/>
    <property type="project" value="InterPro"/>
</dbReference>
<organism evidence="4 5">
    <name type="scientific">Rhizopus azygosporus</name>
    <name type="common">Rhizopus microsporus var. azygosporus</name>
    <dbReference type="NCBI Taxonomy" id="86630"/>
    <lineage>
        <taxon>Eukaryota</taxon>
        <taxon>Fungi</taxon>
        <taxon>Fungi incertae sedis</taxon>
        <taxon>Mucoromycota</taxon>
        <taxon>Mucoromycotina</taxon>
        <taxon>Mucoromycetes</taxon>
        <taxon>Mucorales</taxon>
        <taxon>Mucorineae</taxon>
        <taxon>Rhizopodaceae</taxon>
        <taxon>Rhizopus</taxon>
    </lineage>
</organism>
<evidence type="ECO:0000313" key="5">
    <source>
        <dbReference type="Proteomes" id="UP000252139"/>
    </source>
</evidence>
<feature type="domain" description="GDP/GTP exchange factor Sec2 N-terminal" evidence="3">
    <location>
        <begin position="78"/>
        <end position="134"/>
    </location>
</feature>
<dbReference type="AlphaFoldDB" id="A0A367JES3"/>
<reference evidence="4 5" key="1">
    <citation type="journal article" date="2018" name="G3 (Bethesda)">
        <title>Phylogenetic and Phylogenomic Definition of Rhizopus Species.</title>
        <authorList>
            <person name="Gryganskyi A.P."/>
            <person name="Golan J."/>
            <person name="Dolatabadi S."/>
            <person name="Mondo S."/>
            <person name="Robb S."/>
            <person name="Idnurm A."/>
            <person name="Muszewska A."/>
            <person name="Steczkiewicz K."/>
            <person name="Masonjones S."/>
            <person name="Liao H.L."/>
            <person name="Gajdeczka M.T."/>
            <person name="Anike F."/>
            <person name="Vuek A."/>
            <person name="Anishchenko I.M."/>
            <person name="Voigt K."/>
            <person name="de Hoog G.S."/>
            <person name="Smith M.E."/>
            <person name="Heitman J."/>
            <person name="Vilgalys R."/>
            <person name="Stajich J.E."/>
        </authorList>
    </citation>
    <scope>NUCLEOTIDE SEQUENCE [LARGE SCALE GENOMIC DNA]</scope>
    <source>
        <strain evidence="4 5">CBS 357.93</strain>
    </source>
</reference>
<dbReference type="GO" id="GO:0051286">
    <property type="term" value="C:cell tip"/>
    <property type="evidence" value="ECO:0007669"/>
    <property type="project" value="TreeGrafter"/>
</dbReference>
<dbReference type="GO" id="GO:0070319">
    <property type="term" value="C:Golgi to plasma membrane transport vesicle"/>
    <property type="evidence" value="ECO:0007669"/>
    <property type="project" value="TreeGrafter"/>
</dbReference>
<dbReference type="SUPFAM" id="SSF144284">
    <property type="entry name" value="Sec2 N-terminal region"/>
    <property type="match status" value="1"/>
</dbReference>
<evidence type="ECO:0000313" key="4">
    <source>
        <dbReference type="EMBL" id="RCH88231.1"/>
    </source>
</evidence>
<dbReference type="Gene3D" id="6.10.140.910">
    <property type="match status" value="1"/>
</dbReference>
<dbReference type="Pfam" id="PF06428">
    <property type="entry name" value="Sec2p"/>
    <property type="match status" value="1"/>
</dbReference>
<evidence type="ECO:0000256" key="2">
    <source>
        <dbReference type="SAM" id="Coils"/>
    </source>
</evidence>
<dbReference type="GO" id="GO:0006887">
    <property type="term" value="P:exocytosis"/>
    <property type="evidence" value="ECO:0007669"/>
    <property type="project" value="TreeGrafter"/>
</dbReference>
<name>A0A367JES3_RHIAZ</name>
<proteinExistence type="predicted"/>
<dbReference type="PANTHER" id="PTHR14430:SF4">
    <property type="entry name" value="GDP_GTP EXCHANGE FACTOR SEC2 N-TERMINAL DOMAIN-CONTAINING PROTEIN"/>
    <property type="match status" value="1"/>
</dbReference>
<dbReference type="InterPro" id="IPR009449">
    <property type="entry name" value="Sec2_N"/>
</dbReference>
<accession>A0A367JES3</accession>
<evidence type="ECO:0000256" key="1">
    <source>
        <dbReference type="ARBA" id="ARBA00023054"/>
    </source>
</evidence>
<dbReference type="Proteomes" id="UP000252139">
    <property type="component" value="Unassembled WGS sequence"/>
</dbReference>
<dbReference type="PANTHER" id="PTHR14430">
    <property type="entry name" value="RABIN3-RELATED"/>
    <property type="match status" value="1"/>
</dbReference>
<dbReference type="STRING" id="86630.A0A367JES3"/>
<dbReference type="CDD" id="cd21044">
    <property type="entry name" value="Rab11BD_RAB3IP_like"/>
    <property type="match status" value="1"/>
</dbReference>